<gene>
    <name evidence="3" type="ORF">EJ02DRAFT_456006</name>
</gene>
<reference evidence="3" key="1">
    <citation type="journal article" date="2020" name="Stud. Mycol.">
        <title>101 Dothideomycetes genomes: a test case for predicting lifestyles and emergence of pathogens.</title>
        <authorList>
            <person name="Haridas S."/>
            <person name="Albert R."/>
            <person name="Binder M."/>
            <person name="Bloem J."/>
            <person name="Labutti K."/>
            <person name="Salamov A."/>
            <person name="Andreopoulos B."/>
            <person name="Baker S."/>
            <person name="Barry K."/>
            <person name="Bills G."/>
            <person name="Bluhm B."/>
            <person name="Cannon C."/>
            <person name="Castanera R."/>
            <person name="Culley D."/>
            <person name="Daum C."/>
            <person name="Ezra D."/>
            <person name="Gonzalez J."/>
            <person name="Henrissat B."/>
            <person name="Kuo A."/>
            <person name="Liang C."/>
            <person name="Lipzen A."/>
            <person name="Lutzoni F."/>
            <person name="Magnuson J."/>
            <person name="Mondo S."/>
            <person name="Nolan M."/>
            <person name="Ohm R."/>
            <person name="Pangilinan J."/>
            <person name="Park H.-J."/>
            <person name="Ramirez L."/>
            <person name="Alfaro M."/>
            <person name="Sun H."/>
            <person name="Tritt A."/>
            <person name="Yoshinaga Y."/>
            <person name="Zwiers L.-H."/>
            <person name="Turgeon B."/>
            <person name="Goodwin S."/>
            <person name="Spatafora J."/>
            <person name="Crous P."/>
            <person name="Grigoriev I."/>
        </authorList>
    </citation>
    <scope>NUCLEOTIDE SEQUENCE</scope>
    <source>
        <strain evidence="3">CBS 161.51</strain>
    </source>
</reference>
<dbReference type="AlphaFoldDB" id="A0A6A5SM09"/>
<sequence>MSSKTNLDVVFGAMTFGRAGEEQVSTSNLNDCAAILDTFQSYGHSEIDTSRFYGDGTSEEYLGALEWEKRGLIMDTKFYPNVIGLFGREAMHLTLSYMENGLTSSLQALQAEAVDLWYLHAPDRSVPLEETLAAVHQLHKSGKFKRWGISNFMSWEVSAICEICRANGYKLPSVYQGVYNALYRTVEHELLPCLRKYGISFYAFNPLAGGWLTARYRRDTQDGSIESGSRFDPKRVQGRMYRARYWNDTFFNALEGLRGALGEHGKGLTESETALRWMMHHSQLKKEFGDKVIIGASSKEQLEMNMRDFEKEGLPENVVKALDKGWEGCRGVTWKYFH</sequence>
<accession>A0A6A5SM09</accession>
<dbReference type="GO" id="GO:0016491">
    <property type="term" value="F:oxidoreductase activity"/>
    <property type="evidence" value="ECO:0007669"/>
    <property type="project" value="UniProtKB-KW"/>
</dbReference>
<feature type="domain" description="NADP-dependent oxidoreductase" evidence="2">
    <location>
        <begin position="9"/>
        <end position="324"/>
    </location>
</feature>
<dbReference type="InterPro" id="IPR023210">
    <property type="entry name" value="NADP_OxRdtase_dom"/>
</dbReference>
<evidence type="ECO:0000313" key="4">
    <source>
        <dbReference type="Proteomes" id="UP000800038"/>
    </source>
</evidence>
<keyword evidence="4" id="KW-1185">Reference proteome</keyword>
<dbReference type="Gene3D" id="3.20.20.100">
    <property type="entry name" value="NADP-dependent oxidoreductase domain"/>
    <property type="match status" value="1"/>
</dbReference>
<dbReference type="CDD" id="cd19075">
    <property type="entry name" value="AKR_AKR7A1-5"/>
    <property type="match status" value="1"/>
</dbReference>
<organism evidence="3 4">
    <name type="scientific">Clathrospora elynae</name>
    <dbReference type="NCBI Taxonomy" id="706981"/>
    <lineage>
        <taxon>Eukaryota</taxon>
        <taxon>Fungi</taxon>
        <taxon>Dikarya</taxon>
        <taxon>Ascomycota</taxon>
        <taxon>Pezizomycotina</taxon>
        <taxon>Dothideomycetes</taxon>
        <taxon>Pleosporomycetidae</taxon>
        <taxon>Pleosporales</taxon>
        <taxon>Diademaceae</taxon>
        <taxon>Clathrospora</taxon>
    </lineage>
</organism>
<dbReference type="OrthoDB" id="2310150at2759"/>
<dbReference type="EMBL" id="ML976062">
    <property type="protein sequence ID" value="KAF1940489.1"/>
    <property type="molecule type" value="Genomic_DNA"/>
</dbReference>
<evidence type="ECO:0000256" key="1">
    <source>
        <dbReference type="ARBA" id="ARBA00023002"/>
    </source>
</evidence>
<protein>
    <submittedName>
        <fullName evidence="3">Aldo/keto reductase</fullName>
    </submittedName>
</protein>
<dbReference type="SUPFAM" id="SSF51430">
    <property type="entry name" value="NAD(P)-linked oxidoreductase"/>
    <property type="match status" value="1"/>
</dbReference>
<dbReference type="Proteomes" id="UP000800038">
    <property type="component" value="Unassembled WGS sequence"/>
</dbReference>
<dbReference type="PANTHER" id="PTHR43364">
    <property type="entry name" value="NADH-SPECIFIC METHYLGLYOXAL REDUCTASE-RELATED"/>
    <property type="match status" value="1"/>
</dbReference>
<dbReference type="InterPro" id="IPR050523">
    <property type="entry name" value="AKR_Detox_Biosynth"/>
</dbReference>
<dbReference type="InterPro" id="IPR036812">
    <property type="entry name" value="NAD(P)_OxRdtase_dom_sf"/>
</dbReference>
<dbReference type="PANTHER" id="PTHR43364:SF4">
    <property type="entry name" value="NAD(P)-LINKED OXIDOREDUCTASE SUPERFAMILY PROTEIN"/>
    <property type="match status" value="1"/>
</dbReference>
<evidence type="ECO:0000259" key="2">
    <source>
        <dbReference type="Pfam" id="PF00248"/>
    </source>
</evidence>
<dbReference type="Pfam" id="PF00248">
    <property type="entry name" value="Aldo_ket_red"/>
    <property type="match status" value="1"/>
</dbReference>
<evidence type="ECO:0000313" key="3">
    <source>
        <dbReference type="EMBL" id="KAF1940489.1"/>
    </source>
</evidence>
<keyword evidence="1" id="KW-0560">Oxidoreductase</keyword>
<name>A0A6A5SM09_9PLEO</name>
<proteinExistence type="predicted"/>